<dbReference type="AlphaFoldDB" id="A0A0M9A0H8"/>
<evidence type="ECO:0000313" key="3">
    <source>
        <dbReference type="Proteomes" id="UP000053105"/>
    </source>
</evidence>
<feature type="region of interest" description="Disordered" evidence="1">
    <location>
        <begin position="163"/>
        <end position="183"/>
    </location>
</feature>
<keyword evidence="3" id="KW-1185">Reference proteome</keyword>
<sequence>MAASSPPPFRALCSESASCFVSGNGAPVHPPRSMSFGEGSIEDPAKDLAVNLDDDRQLKGAKEALRRRIWENAAKQTKKEEGGKETNEGYERREAEFVRFVAAGQTTPKPVRNSLGFDSVGKYETKDEDRGNVEYVGHGNATPAGIEMIYGPRYWTKGHREEAEKLTSQEASEGLETPLLKEDRESGKEYRELQSIAMETERVKILIERICCF</sequence>
<proteinExistence type="predicted"/>
<name>A0A0M9A0H8_9HYME</name>
<evidence type="ECO:0000313" key="2">
    <source>
        <dbReference type="EMBL" id="KOX74875.1"/>
    </source>
</evidence>
<dbReference type="Proteomes" id="UP000053105">
    <property type="component" value="Unassembled WGS sequence"/>
</dbReference>
<accession>A0A0M9A0H8</accession>
<evidence type="ECO:0000256" key="1">
    <source>
        <dbReference type="SAM" id="MobiDB-lite"/>
    </source>
</evidence>
<gene>
    <name evidence="2" type="ORF">WN51_13436</name>
</gene>
<dbReference type="EMBL" id="KQ435776">
    <property type="protein sequence ID" value="KOX74875.1"/>
    <property type="molecule type" value="Genomic_DNA"/>
</dbReference>
<organism evidence="2 3">
    <name type="scientific">Melipona quadrifasciata</name>
    <dbReference type="NCBI Taxonomy" id="166423"/>
    <lineage>
        <taxon>Eukaryota</taxon>
        <taxon>Metazoa</taxon>
        <taxon>Ecdysozoa</taxon>
        <taxon>Arthropoda</taxon>
        <taxon>Hexapoda</taxon>
        <taxon>Insecta</taxon>
        <taxon>Pterygota</taxon>
        <taxon>Neoptera</taxon>
        <taxon>Endopterygota</taxon>
        <taxon>Hymenoptera</taxon>
        <taxon>Apocrita</taxon>
        <taxon>Aculeata</taxon>
        <taxon>Apoidea</taxon>
        <taxon>Anthophila</taxon>
        <taxon>Apidae</taxon>
        <taxon>Melipona</taxon>
    </lineage>
</organism>
<protein>
    <submittedName>
        <fullName evidence="2">Uncharacterized protein</fullName>
    </submittedName>
</protein>
<reference evidence="2 3" key="1">
    <citation type="submission" date="2015-07" db="EMBL/GenBank/DDBJ databases">
        <title>The genome of Melipona quadrifasciata.</title>
        <authorList>
            <person name="Pan H."/>
            <person name="Kapheim K."/>
        </authorList>
    </citation>
    <scope>NUCLEOTIDE SEQUENCE [LARGE SCALE GENOMIC DNA]</scope>
    <source>
        <strain evidence="2">0111107301</strain>
        <tissue evidence="2">Whole body</tissue>
    </source>
</reference>